<protein>
    <recommendedName>
        <fullName evidence="10">NADH:ubiquinone oxidoreductase 30kDa subunit domain-containing protein</fullName>
    </recommendedName>
</protein>
<dbReference type="Pfam" id="PF00329">
    <property type="entry name" value="Complex1_30kDa"/>
    <property type="match status" value="1"/>
</dbReference>
<evidence type="ECO:0000259" key="10">
    <source>
        <dbReference type="Pfam" id="PF00329"/>
    </source>
</evidence>
<evidence type="ECO:0000256" key="8">
    <source>
        <dbReference type="RuleBase" id="RU003456"/>
    </source>
</evidence>
<dbReference type="InterPro" id="IPR001268">
    <property type="entry name" value="NADH_UbQ_OxRdtase_30kDa_su"/>
</dbReference>
<dbReference type="OrthoDB" id="37721at2759"/>
<dbReference type="HAMAP" id="MF_01357">
    <property type="entry name" value="NDH1_NuoC"/>
    <property type="match status" value="1"/>
</dbReference>
<dbReference type="GO" id="GO:0005739">
    <property type="term" value="C:mitochondrion"/>
    <property type="evidence" value="ECO:0007669"/>
    <property type="project" value="UniProtKB-SubCell"/>
</dbReference>
<keyword evidence="12" id="KW-1185">Reference proteome</keyword>
<gene>
    <name evidence="11" type="ORF">BD324DRAFT_617845</name>
</gene>
<dbReference type="PANTHER" id="PTHR10884">
    <property type="entry name" value="NADH DEHYDROGENASE UBIQUINONE IRON-SULFUR PROTEIN 3"/>
    <property type="match status" value="1"/>
</dbReference>
<dbReference type="Proteomes" id="UP000193218">
    <property type="component" value="Unassembled WGS sequence"/>
</dbReference>
<accession>A0A1Y1UP61</accession>
<evidence type="ECO:0000256" key="4">
    <source>
        <dbReference type="ARBA" id="ARBA00022967"/>
    </source>
</evidence>
<dbReference type="InterPro" id="IPR020396">
    <property type="entry name" value="NADH_UbQ_OxRdtase_CS"/>
</dbReference>
<keyword evidence="6" id="KW-0830">Ubiquinone</keyword>
<keyword evidence="4 8" id="KW-1278">Translocase</keyword>
<dbReference type="NCBIfam" id="TIGR01961">
    <property type="entry name" value="NuoC_fam"/>
    <property type="match status" value="1"/>
</dbReference>
<evidence type="ECO:0000313" key="12">
    <source>
        <dbReference type="Proteomes" id="UP000193218"/>
    </source>
</evidence>
<dbReference type="PROSITE" id="PS00542">
    <property type="entry name" value="COMPLEX1_30K"/>
    <property type="match status" value="1"/>
</dbReference>
<dbReference type="GeneID" id="33556762"/>
<evidence type="ECO:0000256" key="1">
    <source>
        <dbReference type="ARBA" id="ARBA00004173"/>
    </source>
</evidence>
<reference evidence="11 12" key="1">
    <citation type="submission" date="2017-03" db="EMBL/GenBank/DDBJ databases">
        <title>Widespread Adenine N6-methylation of Active Genes in Fungi.</title>
        <authorList>
            <consortium name="DOE Joint Genome Institute"/>
            <person name="Mondo S.J."/>
            <person name="Dannebaum R.O."/>
            <person name="Kuo R.C."/>
            <person name="Louie K.B."/>
            <person name="Bewick A.J."/>
            <person name="Labutti K."/>
            <person name="Haridas S."/>
            <person name="Kuo A."/>
            <person name="Salamov A."/>
            <person name="Ahrendt S.R."/>
            <person name="Lau R."/>
            <person name="Bowen B.P."/>
            <person name="Lipzen A."/>
            <person name="Sullivan W."/>
            <person name="Andreopoulos W.B."/>
            <person name="Clum A."/>
            <person name="Lindquist E."/>
            <person name="Daum C."/>
            <person name="Northen T.R."/>
            <person name="Ramamoorthy G."/>
            <person name="Schmitz R.J."/>
            <person name="Gryganskyi A."/>
            <person name="Culley D."/>
            <person name="Magnuson J."/>
            <person name="James T.Y."/>
            <person name="O'Malley M.A."/>
            <person name="Stajich J.E."/>
            <person name="Spatafora J.W."/>
            <person name="Visel A."/>
            <person name="Grigoriev I.V."/>
        </authorList>
    </citation>
    <scope>NUCLEOTIDE SEQUENCE [LARGE SCALE GENOMIC DNA]</scope>
    <source>
        <strain evidence="11 12">NRRL Y-17943</strain>
    </source>
</reference>
<comment type="subcellular location">
    <subcellularLocation>
        <location evidence="1">Mitochondrion</location>
    </subcellularLocation>
</comment>
<dbReference type="PANTHER" id="PTHR10884:SF14">
    <property type="entry name" value="NADH DEHYDROGENASE [UBIQUINONE] IRON-SULFUR PROTEIN 3, MITOCHONDRIAL"/>
    <property type="match status" value="1"/>
</dbReference>
<evidence type="ECO:0000256" key="5">
    <source>
        <dbReference type="ARBA" id="ARBA00023027"/>
    </source>
</evidence>
<dbReference type="InParanoid" id="A0A1Y1UP61"/>
<proteinExistence type="inferred from homology"/>
<dbReference type="AlphaFoldDB" id="A0A1Y1UP61"/>
<sequence>MGGSFSIAAEPSKAPFVEPTGINPADKTADLSDPLHRYGQYLTTCLPKYIQQFSVYKDELTIYIPPSAVVPVLTFLRDHSQCQYKAVMDITAVDYPTREMRFEIVYNLLSVAHQSRIRVKTYADEITPVPTAVGVFNGANWYEREVWDMYGVFFDGHPDLRRILTDYGFEGHPLRKDFPLTGYSEVRYDEEKKRVVYEPLQLTQAFRNFQDAASPWEQVGAGDAKAHPENFKLPPPPPPEDAKDQKK</sequence>
<feature type="region of interest" description="Disordered" evidence="9">
    <location>
        <begin position="217"/>
        <end position="247"/>
    </location>
</feature>
<evidence type="ECO:0000256" key="2">
    <source>
        <dbReference type="ARBA" id="ARBA00007569"/>
    </source>
</evidence>
<evidence type="ECO:0000256" key="7">
    <source>
        <dbReference type="ARBA" id="ARBA00049551"/>
    </source>
</evidence>
<dbReference type="NCBIfam" id="NF004733">
    <property type="entry name" value="PRK06074.1-5"/>
    <property type="match status" value="1"/>
</dbReference>
<comment type="catalytic activity">
    <reaction evidence="7">
        <text>a ubiquinone + NADH + 5 H(+)(in) = a ubiquinol + NAD(+) + 4 H(+)(out)</text>
        <dbReference type="Rhea" id="RHEA:29091"/>
        <dbReference type="Rhea" id="RHEA-COMP:9565"/>
        <dbReference type="Rhea" id="RHEA-COMP:9566"/>
        <dbReference type="ChEBI" id="CHEBI:15378"/>
        <dbReference type="ChEBI" id="CHEBI:16389"/>
        <dbReference type="ChEBI" id="CHEBI:17976"/>
        <dbReference type="ChEBI" id="CHEBI:57540"/>
        <dbReference type="ChEBI" id="CHEBI:57945"/>
        <dbReference type="EC" id="7.1.1.2"/>
    </reaction>
</comment>
<dbReference type="STRING" id="4999.A0A1Y1UP61"/>
<comment type="similarity">
    <text evidence="2 8">Belongs to the complex I 30 kDa subunit family.</text>
</comment>
<dbReference type="Gene3D" id="3.30.460.80">
    <property type="entry name" value="NADH:ubiquinone oxidoreductase, 30kDa subunit"/>
    <property type="match status" value="1"/>
</dbReference>
<feature type="domain" description="NADH:ubiquinone oxidoreductase 30kDa subunit" evidence="10">
    <location>
        <begin position="62"/>
        <end position="183"/>
    </location>
</feature>
<evidence type="ECO:0000313" key="11">
    <source>
        <dbReference type="EMBL" id="ORX38905.1"/>
    </source>
</evidence>
<comment type="caution">
    <text evidence="11">The sequence shown here is derived from an EMBL/GenBank/DDBJ whole genome shotgun (WGS) entry which is preliminary data.</text>
</comment>
<dbReference type="InterPro" id="IPR037232">
    <property type="entry name" value="NADH_quin_OxRdtase_su_C/D-like"/>
</dbReference>
<dbReference type="SUPFAM" id="SSF143243">
    <property type="entry name" value="Nqo5-like"/>
    <property type="match status" value="1"/>
</dbReference>
<dbReference type="EMBL" id="NBSH01000003">
    <property type="protein sequence ID" value="ORX38905.1"/>
    <property type="molecule type" value="Genomic_DNA"/>
</dbReference>
<evidence type="ECO:0000256" key="3">
    <source>
        <dbReference type="ARBA" id="ARBA00022448"/>
    </source>
</evidence>
<evidence type="ECO:0000256" key="9">
    <source>
        <dbReference type="SAM" id="MobiDB-lite"/>
    </source>
</evidence>
<dbReference type="RefSeq" id="XP_021872768.1">
    <property type="nucleotide sequence ID" value="XM_022014954.1"/>
</dbReference>
<keyword evidence="3 8" id="KW-0813">Transport</keyword>
<dbReference type="GO" id="GO:0008137">
    <property type="term" value="F:NADH dehydrogenase (ubiquinone) activity"/>
    <property type="evidence" value="ECO:0007669"/>
    <property type="project" value="UniProtKB-EC"/>
</dbReference>
<organism evidence="11 12">
    <name type="scientific">Kockovaella imperatae</name>
    <dbReference type="NCBI Taxonomy" id="4999"/>
    <lineage>
        <taxon>Eukaryota</taxon>
        <taxon>Fungi</taxon>
        <taxon>Dikarya</taxon>
        <taxon>Basidiomycota</taxon>
        <taxon>Agaricomycotina</taxon>
        <taxon>Tremellomycetes</taxon>
        <taxon>Tremellales</taxon>
        <taxon>Cuniculitremaceae</taxon>
        <taxon>Kockovaella</taxon>
    </lineage>
</organism>
<keyword evidence="5 8" id="KW-0520">NAD</keyword>
<evidence type="ECO:0000256" key="6">
    <source>
        <dbReference type="ARBA" id="ARBA00023075"/>
    </source>
</evidence>
<dbReference type="GO" id="GO:0016651">
    <property type="term" value="F:oxidoreductase activity, acting on NAD(P)H"/>
    <property type="evidence" value="ECO:0007669"/>
    <property type="project" value="InterPro"/>
</dbReference>
<dbReference type="FunFam" id="3.30.460.80:FF:000002">
    <property type="entry name" value="NADH dehydrogenase iron-sulfur protein 3, mitochondrial"/>
    <property type="match status" value="1"/>
</dbReference>
<name>A0A1Y1UP61_9TREE</name>
<dbReference type="GO" id="GO:0016020">
    <property type="term" value="C:membrane"/>
    <property type="evidence" value="ECO:0007669"/>
    <property type="project" value="UniProtKB-ARBA"/>
</dbReference>
<dbReference type="InterPro" id="IPR010218">
    <property type="entry name" value="NADH_DH_suC"/>
</dbReference>